<dbReference type="AlphaFoldDB" id="A0A514LFZ1"/>
<organism evidence="3 4">
    <name type="scientific">Salicibibacter halophilus</name>
    <dbReference type="NCBI Taxonomy" id="2502791"/>
    <lineage>
        <taxon>Bacteria</taxon>
        <taxon>Bacillati</taxon>
        <taxon>Bacillota</taxon>
        <taxon>Bacilli</taxon>
        <taxon>Bacillales</taxon>
        <taxon>Bacillaceae</taxon>
        <taxon>Salicibibacter</taxon>
    </lineage>
</organism>
<accession>A0A514LFZ1</accession>
<dbReference type="Pfam" id="PF13808">
    <property type="entry name" value="DDE_Tnp_1_assoc"/>
    <property type="match status" value="1"/>
</dbReference>
<dbReference type="RefSeq" id="WP_142088120.1">
    <property type="nucleotide sequence ID" value="NZ_CP035485.1"/>
</dbReference>
<evidence type="ECO:0000259" key="1">
    <source>
        <dbReference type="Pfam" id="PF01609"/>
    </source>
</evidence>
<protein>
    <submittedName>
        <fullName evidence="3">Transposase family protein</fullName>
    </submittedName>
</protein>
<evidence type="ECO:0000313" key="4">
    <source>
        <dbReference type="Proteomes" id="UP000319756"/>
    </source>
</evidence>
<keyword evidence="4" id="KW-1185">Reference proteome</keyword>
<dbReference type="InterPro" id="IPR002559">
    <property type="entry name" value="Transposase_11"/>
</dbReference>
<dbReference type="InterPro" id="IPR032806">
    <property type="entry name" value="YbfD_N"/>
</dbReference>
<dbReference type="SUPFAM" id="SSF53098">
    <property type="entry name" value="Ribonuclease H-like"/>
    <property type="match status" value="1"/>
</dbReference>
<dbReference type="Pfam" id="PF01609">
    <property type="entry name" value="DDE_Tnp_1"/>
    <property type="match status" value="1"/>
</dbReference>
<reference evidence="4" key="1">
    <citation type="submission" date="2019-01" db="EMBL/GenBank/DDBJ databases">
        <title>Genomic analysis of Salicibibacter sp. NKC3-5.</title>
        <authorList>
            <person name="Oh Y.J."/>
        </authorList>
    </citation>
    <scope>NUCLEOTIDE SEQUENCE [LARGE SCALE GENOMIC DNA]</scope>
    <source>
        <strain evidence="4">NKC3-5</strain>
    </source>
</reference>
<name>A0A514LFZ1_9BACI</name>
<dbReference type="EMBL" id="CP035485">
    <property type="protein sequence ID" value="QDI90749.1"/>
    <property type="molecule type" value="Genomic_DNA"/>
</dbReference>
<dbReference type="KEGG" id="sale:EPH95_05790"/>
<dbReference type="InterPro" id="IPR012337">
    <property type="entry name" value="RNaseH-like_sf"/>
</dbReference>
<feature type="domain" description="Transposase IS4-like" evidence="1">
    <location>
        <begin position="217"/>
        <end position="376"/>
    </location>
</feature>
<dbReference type="OrthoDB" id="9788616at2"/>
<evidence type="ECO:0000259" key="2">
    <source>
        <dbReference type="Pfam" id="PF13808"/>
    </source>
</evidence>
<dbReference type="Proteomes" id="UP000319756">
    <property type="component" value="Chromosome"/>
</dbReference>
<feature type="domain" description="H repeat-associated protein N-terminal" evidence="2">
    <location>
        <begin position="34"/>
        <end position="118"/>
    </location>
</feature>
<sequence>MVTRKEKRELEKDTNYFFEFVKIKEHFCRNLDRKLKRVKDPRHQSYVTYGTDLLLLMIIVKNASNCKSMREMSHRLNRDECIENIKKVLRLESLDELPNYDTINDFLMKVSPEELEHIRTYIIQELLKKRSLERYRIKGGYWGVIVDGTGLFSFKEEHCDHCLRRVYTDEETGDKQTVYMHHVLEAKLVVGDMVLSIGSEFIENESKDVSKQDCELKAFYRLVEKLKETFKRLPICILGDSLYACEGVFHLCEQYRWKYILRFKEGRIQSLGDEFQAQKKLEQSTMKNVFWANDLAYQARTVNMLEGTVEEQEKQKQFLFLTNIRVNERNAKALVSAGRHRWHIENQGFNHQKNHRYHIEHANSHDYQAMKNHYLLTQITDILMQLYEKGLDVLKRIRKSKKEISSNLLEAIRTRLLTDEDISHLKKPIQVRLT</sequence>
<evidence type="ECO:0000313" key="3">
    <source>
        <dbReference type="EMBL" id="QDI90749.1"/>
    </source>
</evidence>
<proteinExistence type="predicted"/>
<gene>
    <name evidence="3" type="ORF">EPH95_05790</name>
</gene>